<comment type="caution">
    <text evidence="1">The sequence shown here is derived from an EMBL/GenBank/DDBJ whole genome shotgun (WGS) entry which is preliminary data.</text>
</comment>
<organism evidence="1 2">
    <name type="scientific">Candidatus Marsarchaeota G1 archaeon OSP_C</name>
    <dbReference type="NCBI Taxonomy" id="1978154"/>
    <lineage>
        <taxon>Archaea</taxon>
        <taxon>Candidatus Marsarchaeota</taxon>
        <taxon>Candidatus Marsarchaeota group 1</taxon>
    </lineage>
</organism>
<sequence>MRRDDSLGFSTAVPLWSDDLGVVSPEGLGGYAGQAELSGVQRLPFALMTMAELSLGLRAVGRESTGILFLDRPLSGTYLPLARDLRLLLRAGSSVLVGQPTPRGELGWLDLALASVLGPPGSYVPVRRPYTVYAAIGLLVEEAGMGGVGGW</sequence>
<evidence type="ECO:0000313" key="2">
    <source>
        <dbReference type="Proteomes" id="UP000241473"/>
    </source>
</evidence>
<name>A0A2R6AMY5_9ARCH</name>
<proteinExistence type="predicted"/>
<protein>
    <submittedName>
        <fullName evidence="1">Uncharacterized protein</fullName>
    </submittedName>
</protein>
<dbReference type="EMBL" id="NEXB01000050">
    <property type="protein sequence ID" value="PSN87701.1"/>
    <property type="molecule type" value="Genomic_DNA"/>
</dbReference>
<evidence type="ECO:0000313" key="1">
    <source>
        <dbReference type="EMBL" id="PSN87701.1"/>
    </source>
</evidence>
<gene>
    <name evidence="1" type="ORF">B9Q00_08075</name>
</gene>
<dbReference type="AlphaFoldDB" id="A0A2R6AMY5"/>
<reference evidence="1 2" key="1">
    <citation type="submission" date="2017-04" db="EMBL/GenBank/DDBJ databases">
        <title>Novel microbial lineages endemic to geothermal iron-oxide mats fill important gaps in the evolutionary history of Archaea.</title>
        <authorList>
            <person name="Jay Z.J."/>
            <person name="Beam J.P."/>
            <person name="Dlakic M."/>
            <person name="Rusch D.B."/>
            <person name="Kozubal M.A."/>
            <person name="Inskeep W.P."/>
        </authorList>
    </citation>
    <scope>NUCLEOTIDE SEQUENCE [LARGE SCALE GENOMIC DNA]</scope>
    <source>
        <strain evidence="1">OSP_C</strain>
    </source>
</reference>
<dbReference type="Proteomes" id="UP000241473">
    <property type="component" value="Unassembled WGS sequence"/>
</dbReference>
<accession>A0A2R6AMY5</accession>